<dbReference type="Proteomes" id="UP000193785">
    <property type="component" value="Unassembled WGS sequence"/>
</dbReference>
<evidence type="ECO:0000256" key="4">
    <source>
        <dbReference type="ARBA" id="ARBA00022452"/>
    </source>
</evidence>
<dbReference type="EMBL" id="MLJJ01000039">
    <property type="protein sequence ID" value="ORM96410.1"/>
    <property type="molecule type" value="Genomic_DNA"/>
</dbReference>
<accession>A0ABX3UNJ9</accession>
<keyword evidence="9" id="KW-0998">Cell outer membrane</keyword>
<evidence type="ECO:0000256" key="1">
    <source>
        <dbReference type="ARBA" id="ARBA00004571"/>
    </source>
</evidence>
<evidence type="ECO:0000256" key="7">
    <source>
        <dbReference type="ARBA" id="ARBA00022729"/>
    </source>
</evidence>
<comment type="caution">
    <text evidence="12">The sequence shown here is derived from an EMBL/GenBank/DDBJ whole genome shotgun (WGS) entry which is preliminary data.</text>
</comment>
<comment type="similarity">
    <text evidence="2">Belongs to the fimbrial export usher family.</text>
</comment>
<dbReference type="InterPro" id="IPR042186">
    <property type="entry name" value="FimD_plug_dom"/>
</dbReference>
<keyword evidence="5" id="KW-1029">Fimbrium biogenesis</keyword>
<keyword evidence="7" id="KW-0732">Signal</keyword>
<dbReference type="Gene3D" id="2.60.40.2070">
    <property type="match status" value="1"/>
</dbReference>
<dbReference type="InterPro" id="IPR025885">
    <property type="entry name" value="PapC_N"/>
</dbReference>
<dbReference type="Gene3D" id="2.60.40.2610">
    <property type="entry name" value="Outer membrane usher protein FimD, plug domain"/>
    <property type="match status" value="1"/>
</dbReference>
<keyword evidence="3" id="KW-0813">Transport</keyword>
<dbReference type="Gene3D" id="2.60.40.3110">
    <property type="match status" value="1"/>
</dbReference>
<dbReference type="InterPro" id="IPR037224">
    <property type="entry name" value="PapC_N_sf"/>
</dbReference>
<comment type="subcellular location">
    <subcellularLocation>
        <location evidence="1">Cell outer membrane</location>
        <topology evidence="1">Multi-pass membrane protein</topology>
    </subcellularLocation>
</comment>
<dbReference type="Pfam" id="PF13953">
    <property type="entry name" value="PapC_C"/>
    <property type="match status" value="1"/>
</dbReference>
<evidence type="ECO:0000256" key="3">
    <source>
        <dbReference type="ARBA" id="ARBA00022448"/>
    </source>
</evidence>
<gene>
    <name evidence="12" type="ORF">HA46_16965</name>
</gene>
<reference evidence="12 13" key="1">
    <citation type="journal article" date="2017" name="Antonie Van Leeuwenhoek">
        <title>Phylogenomic resolution of the bacterial genus Pantoea and its relationship with Erwinia and Tatumella.</title>
        <authorList>
            <person name="Palmer M."/>
            <person name="Steenkamp E.T."/>
            <person name="Coetzee M.P."/>
            <person name="Chan W.Y."/>
            <person name="van Zyl E."/>
            <person name="De Maayer P."/>
            <person name="Coutinho T.A."/>
            <person name="Blom J."/>
            <person name="Smits T.H."/>
            <person name="Duffy B."/>
            <person name="Venter S.N."/>
        </authorList>
    </citation>
    <scope>NUCLEOTIDE SEQUENCE [LARGE SCALE GENOMIC DNA]</scope>
    <source>
        <strain evidence="12 13">LMG 5345</strain>
    </source>
</reference>
<evidence type="ECO:0000256" key="5">
    <source>
        <dbReference type="ARBA" id="ARBA00022558"/>
    </source>
</evidence>
<evidence type="ECO:0000259" key="11">
    <source>
        <dbReference type="Pfam" id="PF13954"/>
    </source>
</evidence>
<dbReference type="SUPFAM" id="SSF141729">
    <property type="entry name" value="FimD N-terminal domain-like"/>
    <property type="match status" value="1"/>
</dbReference>
<dbReference type="Pfam" id="PF13954">
    <property type="entry name" value="PapC_N"/>
    <property type="match status" value="1"/>
</dbReference>
<evidence type="ECO:0000256" key="9">
    <source>
        <dbReference type="ARBA" id="ARBA00023237"/>
    </source>
</evidence>
<evidence type="ECO:0000313" key="12">
    <source>
        <dbReference type="EMBL" id="ORM96410.1"/>
    </source>
</evidence>
<sequence>MLPWFYQSALAEMKFNPQFLSDDNARDVDLSWIARGSEIPPGQYNLSVYLNRSYLFTDLITLDYPAGSKKPELCFSEQQIKSLGMISSEKHDMPPRACYFLSQRIPGVKSEVDVRTLSAQLTIAQRNLKTQPRGYIDPHSWDNGIPSVMLNYILNGSYSHYADSEQANNQRLFIGLNSSVNLGGWRLHDTSTWAAHSSERLSHVRSWAQRDMSDLQAQFKVGETFASPQIFDPVGLTGMTLESDESMLPTSQRGYAPEVRGIAEDNATVTVRQNGAIIYQNTVPQGEFVFKDLFPIASGGDLQVQIAEENGRVSEFTVPFASVPNLVRPGQIRYSLAAGRYRSGSNQDNPLFFQGEIFYGWDHGLTFYSGTQMANRYQALAGGLGQNLGMLGAYSVDAIQARSLLADDHIYQGSSVRLRYSKLLNNASTLLNFYAWRFSTQRFYTLSDTTYQGLWGGSSAKGDLNGEERFDSRYDLRLARKSKNQLMLSHNMGSLGSLSLSWNRQTYWHSARVTEGINGAWNNSWGDLSWGISFQHNTTLFDHRKDNVFALSLSLPLGERADSRRVNYSMTHSASSGFSQGIGIGGYLPQQPELYYNVSQHYSRQQQVGGDVALQYKNAVGNYHASYSYARKSRTLSYGTSGGMVLHEDGLTLSQPLGETNILVKAPGAAHVAIRNHRGLETDSRGYAVIPYASPYQVNRVELDVNTLSPETELKNPVASTLPGGGAMTRVEFSTQIGKKAMLYLNYKQGQVPFGATASLVGENLNSSIVGDSGGLYMSGLPQQGELNVRWGKGAQQSCKASYRLDKAFYNARSGLYSQEVTCL</sequence>
<evidence type="ECO:0000256" key="8">
    <source>
        <dbReference type="ARBA" id="ARBA00023136"/>
    </source>
</evidence>
<dbReference type="InterPro" id="IPR000015">
    <property type="entry name" value="Fimb_usher"/>
</dbReference>
<organism evidence="12 13">
    <name type="scientific">Pantoea septica</name>
    <dbReference type="NCBI Taxonomy" id="472695"/>
    <lineage>
        <taxon>Bacteria</taxon>
        <taxon>Pseudomonadati</taxon>
        <taxon>Pseudomonadota</taxon>
        <taxon>Gammaproteobacteria</taxon>
        <taxon>Enterobacterales</taxon>
        <taxon>Erwiniaceae</taxon>
        <taxon>Pantoea</taxon>
    </lineage>
</organism>
<keyword evidence="4" id="KW-1134">Transmembrane beta strand</keyword>
<dbReference type="InterPro" id="IPR025949">
    <property type="entry name" value="PapC-like_C"/>
</dbReference>
<dbReference type="PANTHER" id="PTHR30451:SF21">
    <property type="entry name" value="FIMBRIAL USHER DOMAIN-CONTAINING PROTEIN YDET-RELATED"/>
    <property type="match status" value="1"/>
</dbReference>
<dbReference type="Pfam" id="PF00577">
    <property type="entry name" value="Usher"/>
    <property type="match status" value="1"/>
</dbReference>
<proteinExistence type="inferred from homology"/>
<evidence type="ECO:0000256" key="6">
    <source>
        <dbReference type="ARBA" id="ARBA00022692"/>
    </source>
</evidence>
<evidence type="ECO:0000256" key="2">
    <source>
        <dbReference type="ARBA" id="ARBA00008064"/>
    </source>
</evidence>
<protein>
    <submittedName>
        <fullName evidence="12">Pilus assembly protein PapC</fullName>
    </submittedName>
</protein>
<keyword evidence="6" id="KW-0812">Transmembrane</keyword>
<dbReference type="PANTHER" id="PTHR30451">
    <property type="entry name" value="OUTER MEMBRANE USHER PROTEIN"/>
    <property type="match status" value="1"/>
</dbReference>
<feature type="domain" description="PapC N-terminal" evidence="11">
    <location>
        <begin position="14"/>
        <end position="155"/>
    </location>
</feature>
<evidence type="ECO:0000313" key="13">
    <source>
        <dbReference type="Proteomes" id="UP000193785"/>
    </source>
</evidence>
<dbReference type="Gene3D" id="3.10.20.410">
    <property type="match status" value="1"/>
</dbReference>
<name>A0ABX3UNJ9_9GAMM</name>
<keyword evidence="13" id="KW-1185">Reference proteome</keyword>
<evidence type="ECO:0000259" key="10">
    <source>
        <dbReference type="Pfam" id="PF13953"/>
    </source>
</evidence>
<dbReference type="InterPro" id="IPR043142">
    <property type="entry name" value="PapC-like_C_sf"/>
</dbReference>
<keyword evidence="8" id="KW-0472">Membrane</keyword>
<feature type="domain" description="PapC-like C-terminal" evidence="10">
    <location>
        <begin position="745"/>
        <end position="806"/>
    </location>
</feature>